<proteinExistence type="inferred from homology"/>
<keyword evidence="5" id="KW-0132">Cell division</keyword>
<dbReference type="GO" id="GO:0015074">
    <property type="term" value="P:DNA integration"/>
    <property type="evidence" value="ECO:0007669"/>
    <property type="project" value="UniProtKB-KW"/>
</dbReference>
<organism evidence="14 15">
    <name type="scientific">Mediterraneibacter catenae</name>
    <dbReference type="NCBI Taxonomy" id="2594882"/>
    <lineage>
        <taxon>Bacteria</taxon>
        <taxon>Bacillati</taxon>
        <taxon>Bacillota</taxon>
        <taxon>Clostridia</taxon>
        <taxon>Lachnospirales</taxon>
        <taxon>Lachnospiraceae</taxon>
        <taxon>Mediterraneibacter</taxon>
    </lineage>
</organism>
<evidence type="ECO:0000313" key="14">
    <source>
        <dbReference type="EMBL" id="KAA8501201.1"/>
    </source>
</evidence>
<evidence type="ECO:0000256" key="11">
    <source>
        <dbReference type="PROSITE-ProRule" id="PRU01248"/>
    </source>
</evidence>
<dbReference type="InterPro" id="IPR010998">
    <property type="entry name" value="Integrase_recombinase_N"/>
</dbReference>
<evidence type="ECO:0000256" key="1">
    <source>
        <dbReference type="ARBA" id="ARBA00003283"/>
    </source>
</evidence>
<comment type="subcellular location">
    <subcellularLocation>
        <location evidence="2">Cytoplasm</location>
    </subcellularLocation>
</comment>
<keyword evidence="10" id="KW-0131">Cell cycle</keyword>
<dbReference type="AlphaFoldDB" id="A0A5M9I0Y4"/>
<feature type="domain" description="Core-binding (CB)" evidence="13">
    <location>
        <begin position="51"/>
        <end position="133"/>
    </location>
</feature>
<evidence type="ECO:0000256" key="7">
    <source>
        <dbReference type="ARBA" id="ARBA00022908"/>
    </source>
</evidence>
<dbReference type="PROSITE" id="PS51898">
    <property type="entry name" value="TYR_RECOMBINASE"/>
    <property type="match status" value="1"/>
</dbReference>
<evidence type="ECO:0000256" key="2">
    <source>
        <dbReference type="ARBA" id="ARBA00004496"/>
    </source>
</evidence>
<accession>A0A5M9I0Y4</accession>
<dbReference type="InterPro" id="IPR004107">
    <property type="entry name" value="Integrase_SAM-like_N"/>
</dbReference>
<sequence>MKTTLINEICDLMNEHLTAEQNQLLRTTLQKVFRQFNIPDDSGALSEQAQQTNMKLLNLFIAAKKIEGCSENTLKYYSSTLLKMINSIQKNVCEIETDDIRFYLYRYQNKRNSSKVTMDNIRRIMSSFFIWLEDEDYISKSPVRRIHKVKATQFVKETLTDENLESLRDQCRHPRVLAIIDLLISTGIRVGELVNLNRSDINFNSRECVVLGKGDKERRVYFDAKTKIHLQQYLAERSDSNCALFVGLHSPWNRLSIAGVERFLAKLGDASHVHHVHPHKFRRTMATMAIEKGMPIEQLQKLLGHTQIDTTLHYAIVNEKNVKLSHQKYVC</sequence>
<evidence type="ECO:0000256" key="9">
    <source>
        <dbReference type="ARBA" id="ARBA00023172"/>
    </source>
</evidence>
<evidence type="ECO:0000259" key="12">
    <source>
        <dbReference type="PROSITE" id="PS51898"/>
    </source>
</evidence>
<evidence type="ECO:0000256" key="3">
    <source>
        <dbReference type="ARBA" id="ARBA00008857"/>
    </source>
</evidence>
<dbReference type="GO" id="GO:0006310">
    <property type="term" value="P:DNA recombination"/>
    <property type="evidence" value="ECO:0007669"/>
    <property type="project" value="UniProtKB-KW"/>
</dbReference>
<dbReference type="Gene3D" id="1.10.443.10">
    <property type="entry name" value="Intergrase catalytic core"/>
    <property type="match status" value="1"/>
</dbReference>
<dbReference type="InterPro" id="IPR011010">
    <property type="entry name" value="DNA_brk_join_enz"/>
</dbReference>
<comment type="function">
    <text evidence="1">Site-specific tyrosine recombinase, which acts by catalyzing the cutting and rejoining of the recombining DNA molecules.</text>
</comment>
<keyword evidence="4" id="KW-0963">Cytoplasm</keyword>
<dbReference type="OrthoDB" id="9801717at2"/>
<protein>
    <submittedName>
        <fullName evidence="14">Tyrosine-type recombinase/integrase</fullName>
    </submittedName>
</protein>
<dbReference type="EMBL" id="VMSO01000011">
    <property type="protein sequence ID" value="KAA8501201.1"/>
    <property type="molecule type" value="Genomic_DNA"/>
</dbReference>
<dbReference type="Pfam" id="PF00589">
    <property type="entry name" value="Phage_integrase"/>
    <property type="match status" value="1"/>
</dbReference>
<evidence type="ECO:0000259" key="13">
    <source>
        <dbReference type="PROSITE" id="PS51900"/>
    </source>
</evidence>
<dbReference type="InterPro" id="IPR013762">
    <property type="entry name" value="Integrase-like_cat_sf"/>
</dbReference>
<dbReference type="GO" id="GO:0003677">
    <property type="term" value="F:DNA binding"/>
    <property type="evidence" value="ECO:0007669"/>
    <property type="project" value="UniProtKB-UniRule"/>
</dbReference>
<evidence type="ECO:0000256" key="6">
    <source>
        <dbReference type="ARBA" id="ARBA00022829"/>
    </source>
</evidence>
<comment type="similarity">
    <text evidence="3">Belongs to the 'phage' integrase family.</text>
</comment>
<dbReference type="SUPFAM" id="SSF56349">
    <property type="entry name" value="DNA breaking-rejoining enzymes"/>
    <property type="match status" value="1"/>
</dbReference>
<name>A0A5M9I0Y4_9FIRM</name>
<dbReference type="GO" id="GO:0007059">
    <property type="term" value="P:chromosome segregation"/>
    <property type="evidence" value="ECO:0007669"/>
    <property type="project" value="UniProtKB-KW"/>
</dbReference>
<evidence type="ECO:0000313" key="15">
    <source>
        <dbReference type="Proteomes" id="UP000322025"/>
    </source>
</evidence>
<dbReference type="Pfam" id="PF13495">
    <property type="entry name" value="Phage_int_SAM_4"/>
    <property type="match status" value="1"/>
</dbReference>
<keyword evidence="15" id="KW-1185">Reference proteome</keyword>
<dbReference type="RefSeq" id="WP_150311027.1">
    <property type="nucleotide sequence ID" value="NZ_VMSO01000011.1"/>
</dbReference>
<dbReference type="InterPro" id="IPR050090">
    <property type="entry name" value="Tyrosine_recombinase_XerCD"/>
</dbReference>
<reference evidence="14 15" key="1">
    <citation type="submission" date="2019-07" db="EMBL/GenBank/DDBJ databases">
        <authorList>
            <person name="Wongkuna S."/>
            <person name="Scaria J."/>
        </authorList>
    </citation>
    <scope>NUCLEOTIDE SEQUENCE [LARGE SCALE GENOMIC DNA]</scope>
    <source>
        <strain evidence="14 15">SW178</strain>
    </source>
</reference>
<dbReference type="PANTHER" id="PTHR30349:SF77">
    <property type="entry name" value="TYROSINE RECOMBINASE XERC"/>
    <property type="match status" value="1"/>
</dbReference>
<comment type="caution">
    <text evidence="14">The sequence shown here is derived from an EMBL/GenBank/DDBJ whole genome shotgun (WGS) entry which is preliminary data.</text>
</comment>
<keyword evidence="8 11" id="KW-0238">DNA-binding</keyword>
<evidence type="ECO:0000256" key="8">
    <source>
        <dbReference type="ARBA" id="ARBA00023125"/>
    </source>
</evidence>
<dbReference type="Proteomes" id="UP000322025">
    <property type="component" value="Unassembled WGS sequence"/>
</dbReference>
<dbReference type="CDD" id="cd00397">
    <property type="entry name" value="DNA_BRE_C"/>
    <property type="match status" value="1"/>
</dbReference>
<gene>
    <name evidence="14" type="ORF">FNY66_09860</name>
</gene>
<dbReference type="NCBIfam" id="NF040815">
    <property type="entry name" value="recomb_XerA_Arch"/>
    <property type="match status" value="1"/>
</dbReference>
<dbReference type="GO" id="GO:0051301">
    <property type="term" value="P:cell division"/>
    <property type="evidence" value="ECO:0007669"/>
    <property type="project" value="UniProtKB-KW"/>
</dbReference>
<keyword evidence="6" id="KW-0159">Chromosome partition</keyword>
<keyword evidence="9" id="KW-0233">DNA recombination</keyword>
<evidence type="ECO:0000256" key="4">
    <source>
        <dbReference type="ARBA" id="ARBA00022490"/>
    </source>
</evidence>
<dbReference type="InterPro" id="IPR002104">
    <property type="entry name" value="Integrase_catalytic"/>
</dbReference>
<dbReference type="PROSITE" id="PS51900">
    <property type="entry name" value="CB"/>
    <property type="match status" value="1"/>
</dbReference>
<dbReference type="PANTHER" id="PTHR30349">
    <property type="entry name" value="PHAGE INTEGRASE-RELATED"/>
    <property type="match status" value="1"/>
</dbReference>
<evidence type="ECO:0000256" key="5">
    <source>
        <dbReference type="ARBA" id="ARBA00022618"/>
    </source>
</evidence>
<feature type="domain" description="Tyr recombinase" evidence="12">
    <location>
        <begin position="154"/>
        <end position="327"/>
    </location>
</feature>
<dbReference type="InterPro" id="IPR044068">
    <property type="entry name" value="CB"/>
</dbReference>
<evidence type="ECO:0000256" key="10">
    <source>
        <dbReference type="ARBA" id="ARBA00023306"/>
    </source>
</evidence>
<dbReference type="GO" id="GO:0005737">
    <property type="term" value="C:cytoplasm"/>
    <property type="evidence" value="ECO:0007669"/>
    <property type="project" value="UniProtKB-SubCell"/>
</dbReference>
<keyword evidence="7" id="KW-0229">DNA integration</keyword>
<dbReference type="Gene3D" id="1.10.150.130">
    <property type="match status" value="1"/>
</dbReference>